<comment type="subcellular location">
    <subcellularLocation>
        <location evidence="1">Cell membrane</location>
        <topology evidence="1">Multi-pass membrane protein</topology>
    </subcellularLocation>
</comment>
<evidence type="ECO:0000256" key="2">
    <source>
        <dbReference type="ARBA" id="ARBA00022448"/>
    </source>
</evidence>
<dbReference type="PANTHER" id="PTHR23517">
    <property type="entry name" value="RESISTANCE PROTEIN MDTM, PUTATIVE-RELATED-RELATED"/>
    <property type="match status" value="1"/>
</dbReference>
<evidence type="ECO:0000256" key="6">
    <source>
        <dbReference type="ARBA" id="ARBA00023136"/>
    </source>
</evidence>
<feature type="transmembrane region" description="Helical" evidence="7">
    <location>
        <begin position="373"/>
        <end position="390"/>
    </location>
</feature>
<dbReference type="SUPFAM" id="SSF103473">
    <property type="entry name" value="MFS general substrate transporter"/>
    <property type="match status" value="1"/>
</dbReference>
<dbReference type="InterPro" id="IPR020846">
    <property type="entry name" value="MFS_dom"/>
</dbReference>
<keyword evidence="6 7" id="KW-0472">Membrane</keyword>
<feature type="transmembrane region" description="Helical" evidence="7">
    <location>
        <begin position="347"/>
        <end position="367"/>
    </location>
</feature>
<feature type="transmembrane region" description="Helical" evidence="7">
    <location>
        <begin position="16"/>
        <end position="41"/>
    </location>
</feature>
<keyword evidence="4 7" id="KW-0812">Transmembrane</keyword>
<dbReference type="GO" id="GO:0022857">
    <property type="term" value="F:transmembrane transporter activity"/>
    <property type="evidence" value="ECO:0007669"/>
    <property type="project" value="InterPro"/>
</dbReference>
<organism evidence="9 10">
    <name type="scientific">Candidatus Brevifilum fermentans</name>
    <dbReference type="NCBI Taxonomy" id="1986204"/>
    <lineage>
        <taxon>Bacteria</taxon>
        <taxon>Bacillati</taxon>
        <taxon>Chloroflexota</taxon>
        <taxon>Anaerolineae</taxon>
        <taxon>Anaerolineales</taxon>
        <taxon>Anaerolineaceae</taxon>
        <taxon>Candidatus Brevifilum</taxon>
    </lineage>
</organism>
<feature type="transmembrane region" description="Helical" evidence="7">
    <location>
        <begin position="103"/>
        <end position="122"/>
    </location>
</feature>
<evidence type="ECO:0000256" key="3">
    <source>
        <dbReference type="ARBA" id="ARBA00022475"/>
    </source>
</evidence>
<feature type="transmembrane region" description="Helical" evidence="7">
    <location>
        <begin position="255"/>
        <end position="274"/>
    </location>
</feature>
<dbReference type="GO" id="GO:0005886">
    <property type="term" value="C:plasma membrane"/>
    <property type="evidence" value="ECO:0007669"/>
    <property type="project" value="UniProtKB-SubCell"/>
</dbReference>
<accession>A0A1Y6K6F3</accession>
<dbReference type="PROSITE" id="PS00216">
    <property type="entry name" value="SUGAR_TRANSPORT_1"/>
    <property type="match status" value="1"/>
</dbReference>
<name>A0A1Y6K6F3_9CHLR</name>
<evidence type="ECO:0000256" key="7">
    <source>
        <dbReference type="SAM" id="Phobius"/>
    </source>
</evidence>
<feature type="transmembrane region" description="Helical" evidence="7">
    <location>
        <begin position="286"/>
        <end position="303"/>
    </location>
</feature>
<dbReference type="InterPro" id="IPR036259">
    <property type="entry name" value="MFS_trans_sf"/>
</dbReference>
<evidence type="ECO:0000256" key="5">
    <source>
        <dbReference type="ARBA" id="ARBA00022989"/>
    </source>
</evidence>
<evidence type="ECO:0000256" key="4">
    <source>
        <dbReference type="ARBA" id="ARBA00022692"/>
    </source>
</evidence>
<evidence type="ECO:0000313" key="10">
    <source>
        <dbReference type="Proteomes" id="UP000195514"/>
    </source>
</evidence>
<dbReference type="OrthoDB" id="9793283at2"/>
<feature type="transmembrane region" description="Helical" evidence="7">
    <location>
        <begin position="309"/>
        <end position="326"/>
    </location>
</feature>
<evidence type="ECO:0000259" key="8">
    <source>
        <dbReference type="PROSITE" id="PS50850"/>
    </source>
</evidence>
<sequence length="405" mass="44275">MLTRLRSDFADTPRQFWLMFFGMMFSTIGTTMIWPFLMIYASETLSLPLATVASLMTINAGTGMVSAILAGPVIDRVGRKWAMVVGLFGAGMGYFLLSRANTYAAFALILGSSGMFGPLYNVGTDAMLADMIPMEKRADAYALLRMAHNVGVAAGPALGGFVLARSYRFGMYGAGAGLIAYGLALLFFARETLPEGVATEKSNLLGQLRGYWTALQDRPFMGLVGAFTLLHMTASMIWVLFSVYLKTQYGISEQVYGWLPTTNALMVVFFQVLVTRMMKKYPDVQVMTWGTVFYVFAPLTIVLSNRFLGFWLAMVIMTVGELVVVPRSSAYAANLAPVDKRGRYMSLYGLTWNVAAGISPVLGGLVSDRIGPRAPWTFGAVIGLLAVLAFRRLKKYQVSKEAAIS</sequence>
<dbReference type="KEGG" id="abat:CFX1CAM_0554"/>
<dbReference type="Pfam" id="PF07690">
    <property type="entry name" value="MFS_1"/>
    <property type="match status" value="1"/>
</dbReference>
<dbReference type="PANTHER" id="PTHR23517:SF2">
    <property type="entry name" value="MULTIDRUG RESISTANCE PROTEIN MDTH"/>
    <property type="match status" value="1"/>
</dbReference>
<keyword evidence="2" id="KW-0813">Transport</keyword>
<reference evidence="10" key="1">
    <citation type="submission" date="2017-05" db="EMBL/GenBank/DDBJ databases">
        <authorList>
            <person name="Kirkegaard R."/>
            <person name="Mcilroy J S."/>
        </authorList>
    </citation>
    <scope>NUCLEOTIDE SEQUENCE [LARGE SCALE GENOMIC DNA]</scope>
</reference>
<proteinExistence type="predicted"/>
<feature type="transmembrane region" description="Helical" evidence="7">
    <location>
        <begin position="143"/>
        <end position="163"/>
    </location>
</feature>
<keyword evidence="3" id="KW-1003">Cell membrane</keyword>
<keyword evidence="10" id="KW-1185">Reference proteome</keyword>
<dbReference type="EMBL" id="LT859958">
    <property type="protein sequence ID" value="SMX53620.1"/>
    <property type="molecule type" value="Genomic_DNA"/>
</dbReference>
<keyword evidence="5 7" id="KW-1133">Transmembrane helix</keyword>
<gene>
    <name evidence="9" type="ORF">CFX1CAM_0554</name>
</gene>
<evidence type="ECO:0000313" key="9">
    <source>
        <dbReference type="EMBL" id="SMX53620.1"/>
    </source>
</evidence>
<dbReference type="Proteomes" id="UP000195514">
    <property type="component" value="Chromosome I"/>
</dbReference>
<dbReference type="CDD" id="cd17329">
    <property type="entry name" value="MFS_MdtH_MDR_like"/>
    <property type="match status" value="1"/>
</dbReference>
<feature type="transmembrane region" description="Helical" evidence="7">
    <location>
        <begin position="47"/>
        <end position="69"/>
    </location>
</feature>
<dbReference type="AlphaFoldDB" id="A0A1Y6K6F3"/>
<dbReference type="InterPro" id="IPR011701">
    <property type="entry name" value="MFS"/>
</dbReference>
<dbReference type="RefSeq" id="WP_087861547.1">
    <property type="nucleotide sequence ID" value="NZ_LT859958.1"/>
</dbReference>
<dbReference type="InterPro" id="IPR050171">
    <property type="entry name" value="MFS_Transporters"/>
</dbReference>
<dbReference type="Gene3D" id="1.20.1250.20">
    <property type="entry name" value="MFS general substrate transporter like domains"/>
    <property type="match status" value="1"/>
</dbReference>
<feature type="transmembrane region" description="Helical" evidence="7">
    <location>
        <begin position="81"/>
        <end position="97"/>
    </location>
</feature>
<feature type="domain" description="Major facilitator superfamily (MFS) profile" evidence="8">
    <location>
        <begin position="15"/>
        <end position="397"/>
    </location>
</feature>
<dbReference type="InterPro" id="IPR005829">
    <property type="entry name" value="Sugar_transporter_CS"/>
</dbReference>
<feature type="transmembrane region" description="Helical" evidence="7">
    <location>
        <begin position="220"/>
        <end position="243"/>
    </location>
</feature>
<evidence type="ECO:0000256" key="1">
    <source>
        <dbReference type="ARBA" id="ARBA00004651"/>
    </source>
</evidence>
<feature type="transmembrane region" description="Helical" evidence="7">
    <location>
        <begin position="169"/>
        <end position="189"/>
    </location>
</feature>
<dbReference type="PROSITE" id="PS50850">
    <property type="entry name" value="MFS"/>
    <property type="match status" value="1"/>
</dbReference>
<protein>
    <submittedName>
        <fullName evidence="9">Major facilitator superfamily transporter</fullName>
    </submittedName>
</protein>